<feature type="transmembrane region" description="Helical" evidence="2">
    <location>
        <begin position="205"/>
        <end position="228"/>
    </location>
</feature>
<evidence type="ECO:0008006" key="5">
    <source>
        <dbReference type="Google" id="ProtNLM"/>
    </source>
</evidence>
<dbReference type="SUPFAM" id="SSF48371">
    <property type="entry name" value="ARM repeat"/>
    <property type="match status" value="1"/>
</dbReference>
<dbReference type="SMART" id="SM00185">
    <property type="entry name" value="ARM"/>
    <property type="match status" value="2"/>
</dbReference>
<organism evidence="3 4">
    <name type="scientific">Daphnia sinensis</name>
    <dbReference type="NCBI Taxonomy" id="1820382"/>
    <lineage>
        <taxon>Eukaryota</taxon>
        <taxon>Metazoa</taxon>
        <taxon>Ecdysozoa</taxon>
        <taxon>Arthropoda</taxon>
        <taxon>Crustacea</taxon>
        <taxon>Branchiopoda</taxon>
        <taxon>Diplostraca</taxon>
        <taxon>Cladocera</taxon>
        <taxon>Anomopoda</taxon>
        <taxon>Daphniidae</taxon>
        <taxon>Daphnia</taxon>
        <taxon>Daphnia similis group</taxon>
    </lineage>
</organism>
<dbReference type="InterPro" id="IPR011989">
    <property type="entry name" value="ARM-like"/>
</dbReference>
<dbReference type="AlphaFoldDB" id="A0AAD5KJR1"/>
<dbReference type="InterPro" id="IPR008658">
    <property type="entry name" value="KAP3"/>
</dbReference>
<proteinExistence type="predicted"/>
<dbReference type="SMART" id="SM01297">
    <property type="entry name" value="KAP"/>
    <property type="match status" value="1"/>
</dbReference>
<dbReference type="GO" id="GO:0016939">
    <property type="term" value="C:kinesin II complex"/>
    <property type="evidence" value="ECO:0007669"/>
    <property type="project" value="TreeGrafter"/>
</dbReference>
<evidence type="ECO:0000256" key="2">
    <source>
        <dbReference type="SAM" id="Phobius"/>
    </source>
</evidence>
<evidence type="ECO:0000313" key="4">
    <source>
        <dbReference type="Proteomes" id="UP000820818"/>
    </source>
</evidence>
<accession>A0AAD5KJR1</accession>
<keyword evidence="2" id="KW-0472">Membrane</keyword>
<gene>
    <name evidence="3" type="ORF">GHT06_020899</name>
</gene>
<dbReference type="InterPro" id="IPR000225">
    <property type="entry name" value="Armadillo"/>
</dbReference>
<dbReference type="PANTHER" id="PTHR15605:SF2">
    <property type="entry name" value="KINESIN-ASSOCIATED PROTEIN 3"/>
    <property type="match status" value="1"/>
</dbReference>
<dbReference type="PANTHER" id="PTHR15605">
    <property type="entry name" value="KINESIN-ASSOCIATED PROTEINS"/>
    <property type="match status" value="1"/>
</dbReference>
<dbReference type="EMBL" id="WJBH02000009">
    <property type="protein sequence ID" value="KAI9553012.1"/>
    <property type="molecule type" value="Genomic_DNA"/>
</dbReference>
<name>A0AAD5KJR1_9CRUS</name>
<dbReference type="GO" id="GO:0035869">
    <property type="term" value="C:ciliary transition zone"/>
    <property type="evidence" value="ECO:0007669"/>
    <property type="project" value="TreeGrafter"/>
</dbReference>
<feature type="region of interest" description="Disordered" evidence="1">
    <location>
        <begin position="733"/>
        <end position="760"/>
    </location>
</feature>
<sequence length="760" mass="86051">MCDSDNAQYLKRRIKFDSIDVHPIEKALIVFYRIEAMLLSSDGEPVTGEKRVSSFVEEAQKMIKVQSLNSSTDINGLAKEVIHQCKLIPSSRLNEVQQLLSYLQARPDNKPANMSEKLRPMTSSQMMRNDEMADIINQPMDEQASMGKLEAYVELLYEELEGKIKGTSLILQLAKRNENLQDLIRNEALIGALYRVLREDGRKHYALAVNIAFTFFYFTSYSSFHAVLTRFKVGSLLMEIIRGEFVRFEQWENELNLGHFEQDGLHRKFQTALLQQTLLIRTCFYVLLHLSEDPGVEDKMRKKGIVSLLIRTLQRKHIHSSVNELNYLVLTFLQKLSIFGENKDEMAQLGVIEKAAILVDSPHRLVQDSAARVLYNLSFDPALRLRIGRLGLLPSLIRMMLTDSQGGNIAWALVYQISLDDRGRILISRSECFSFVLEYLLRCKEIPLPSIPLALAVNLAHVPKLATELYQSKYFVLFLDLAIANQDAVLIKLLRNAAGHAMSSQSSNPVVMDKLVDAILKSSGIYFNSEALGLLANLGEFSLSTGWETIFNDKSFLRWIDQHLQPGTSPFDVQLSAVLVLRAIAAAPEASLQLIESGLVSTLLNLLRMQQEDDEFVLQILHVFYRLLRHDEIRFIIVNKFEDIPASFLDLMTDQNLEVRKVCERGLMLIAEADAKWEERIKNERFCWHNAQWLEAIAKTNLLSSPGTEDEQSIAGSVLDLCVRHADLLDRASNSASSFGSPESRIGSPVDSIDALDTQI</sequence>
<evidence type="ECO:0000313" key="3">
    <source>
        <dbReference type="EMBL" id="KAI9553012.1"/>
    </source>
</evidence>
<protein>
    <recommendedName>
        <fullName evidence="5">Kinesin-associated protein 3</fullName>
    </recommendedName>
</protein>
<dbReference type="GO" id="GO:0005930">
    <property type="term" value="C:axoneme"/>
    <property type="evidence" value="ECO:0007669"/>
    <property type="project" value="TreeGrafter"/>
</dbReference>
<dbReference type="GO" id="GO:0007018">
    <property type="term" value="P:microtubule-based movement"/>
    <property type="evidence" value="ECO:0007669"/>
    <property type="project" value="TreeGrafter"/>
</dbReference>
<keyword evidence="4" id="KW-1185">Reference proteome</keyword>
<dbReference type="Gene3D" id="1.25.10.10">
    <property type="entry name" value="Leucine-rich Repeat Variant"/>
    <property type="match status" value="1"/>
</dbReference>
<dbReference type="GO" id="GO:0019894">
    <property type="term" value="F:kinesin binding"/>
    <property type="evidence" value="ECO:0007669"/>
    <property type="project" value="InterPro"/>
</dbReference>
<dbReference type="Proteomes" id="UP000820818">
    <property type="component" value="Linkage Group LG9"/>
</dbReference>
<keyword evidence="2" id="KW-1133">Transmembrane helix</keyword>
<evidence type="ECO:0000256" key="1">
    <source>
        <dbReference type="SAM" id="MobiDB-lite"/>
    </source>
</evidence>
<comment type="caution">
    <text evidence="3">The sequence shown here is derived from an EMBL/GenBank/DDBJ whole genome shotgun (WGS) entry which is preliminary data.</text>
</comment>
<keyword evidence="2" id="KW-0812">Transmembrane</keyword>
<dbReference type="GO" id="GO:0044782">
    <property type="term" value="P:cilium organization"/>
    <property type="evidence" value="ECO:0007669"/>
    <property type="project" value="TreeGrafter"/>
</dbReference>
<dbReference type="InterPro" id="IPR016024">
    <property type="entry name" value="ARM-type_fold"/>
</dbReference>
<reference evidence="3 4" key="1">
    <citation type="submission" date="2022-05" db="EMBL/GenBank/DDBJ databases">
        <title>A multi-omics perspective on studying reproductive biology in Daphnia sinensis.</title>
        <authorList>
            <person name="Jia J."/>
        </authorList>
    </citation>
    <scope>NUCLEOTIDE SEQUENCE [LARGE SCALE GENOMIC DNA]</scope>
    <source>
        <strain evidence="3 4">WSL</strain>
    </source>
</reference>
<dbReference type="Pfam" id="PF05804">
    <property type="entry name" value="KAP"/>
    <property type="match status" value="1"/>
</dbReference>